<keyword evidence="1" id="KW-0802">TPR repeat</keyword>
<feature type="repeat" description="TPR" evidence="1">
    <location>
        <begin position="112"/>
        <end position="145"/>
    </location>
</feature>
<name>A0A5B8Z5C5_CYTDA</name>
<accession>A0A5B8Z5C5</accession>
<dbReference type="PANTHER" id="PTHR43681:SF1">
    <property type="entry name" value="SARCALUMENIN"/>
    <property type="match status" value="1"/>
</dbReference>
<dbReference type="InterPro" id="IPR019734">
    <property type="entry name" value="TPR_rpt"/>
</dbReference>
<dbReference type="PANTHER" id="PTHR43681">
    <property type="entry name" value="TRANSMEMBRANE GTPASE FZO"/>
    <property type="match status" value="1"/>
</dbReference>
<evidence type="ECO:0000256" key="2">
    <source>
        <dbReference type="SAM" id="Coils"/>
    </source>
</evidence>
<reference evidence="4" key="1">
    <citation type="submission" date="2019-08" db="EMBL/GenBank/DDBJ databases">
        <authorList>
            <person name="Zheng X."/>
        </authorList>
    </citation>
    <scope>NUCLEOTIDE SEQUENCE [LARGE SCALE GENOMIC DNA]</scope>
    <source>
        <strain evidence="4">FJAT-25496</strain>
    </source>
</reference>
<dbReference type="RefSeq" id="WP_057775838.1">
    <property type="nucleotide sequence ID" value="NZ_CP042593.1"/>
</dbReference>
<evidence type="ECO:0000256" key="1">
    <source>
        <dbReference type="PROSITE-ProRule" id="PRU00339"/>
    </source>
</evidence>
<protein>
    <submittedName>
        <fullName evidence="3">GTP-binding protein</fullName>
    </submittedName>
</protein>
<dbReference type="InterPro" id="IPR011990">
    <property type="entry name" value="TPR-like_helical_dom_sf"/>
</dbReference>
<dbReference type="SUPFAM" id="SSF48452">
    <property type="entry name" value="TPR-like"/>
    <property type="match status" value="1"/>
</dbReference>
<keyword evidence="2" id="KW-0175">Coiled coil</keyword>
<dbReference type="Proteomes" id="UP000321555">
    <property type="component" value="Chromosome"/>
</dbReference>
<dbReference type="InterPro" id="IPR027417">
    <property type="entry name" value="P-loop_NTPase"/>
</dbReference>
<gene>
    <name evidence="3" type="ORF">FSZ17_04295</name>
</gene>
<evidence type="ECO:0000313" key="3">
    <source>
        <dbReference type="EMBL" id="QED46556.1"/>
    </source>
</evidence>
<keyword evidence="4" id="KW-1185">Reference proteome</keyword>
<feature type="coiled-coil region" evidence="2">
    <location>
        <begin position="613"/>
        <end position="640"/>
    </location>
</feature>
<dbReference type="Gene3D" id="3.40.50.300">
    <property type="entry name" value="P-loop containing nucleotide triphosphate hydrolases"/>
    <property type="match status" value="1"/>
</dbReference>
<dbReference type="SUPFAM" id="SSF52540">
    <property type="entry name" value="P-loop containing nucleoside triphosphate hydrolases"/>
    <property type="match status" value="1"/>
</dbReference>
<dbReference type="OrthoDB" id="2953146at2"/>
<dbReference type="PROSITE" id="PS50005">
    <property type="entry name" value="TPR"/>
    <property type="match status" value="1"/>
</dbReference>
<dbReference type="InterPro" id="IPR051943">
    <property type="entry name" value="TRAFAC_Dynamin-like_GTPase"/>
</dbReference>
<feature type="coiled-coil region" evidence="2">
    <location>
        <begin position="845"/>
        <end position="872"/>
    </location>
</feature>
<dbReference type="KEGG" id="bda:FSZ17_04295"/>
<proteinExistence type="predicted"/>
<organism evidence="3 4">
    <name type="scientific">Cytobacillus dafuensis</name>
    <name type="common">Bacillus dafuensis</name>
    <dbReference type="NCBI Taxonomy" id="1742359"/>
    <lineage>
        <taxon>Bacteria</taxon>
        <taxon>Bacillati</taxon>
        <taxon>Bacillota</taxon>
        <taxon>Bacilli</taxon>
        <taxon>Bacillales</taxon>
        <taxon>Bacillaceae</taxon>
        <taxon>Cytobacillus</taxon>
    </lineage>
</organism>
<dbReference type="Gene3D" id="1.25.40.10">
    <property type="entry name" value="Tetratricopeptide repeat domain"/>
    <property type="match status" value="1"/>
</dbReference>
<dbReference type="STRING" id="1742359.GCA_001439625_04595"/>
<dbReference type="EMBL" id="CP042593">
    <property type="protein sequence ID" value="QED46556.1"/>
    <property type="molecule type" value="Genomic_DNA"/>
</dbReference>
<dbReference type="AlphaFoldDB" id="A0A5B8Z5C5"/>
<evidence type="ECO:0000313" key="4">
    <source>
        <dbReference type="Proteomes" id="UP000321555"/>
    </source>
</evidence>
<sequence>MTIDKKFISKRYYETLIEGIDHVHPIQILGNMYMDEQQEEVSELSFIRFAQGEVYFHNRDYEAAIFKWENITNELEPWAKKNMADAYFELAQLSTAEDIYKSIQTDSDVLKTEVLLQLFRIYVARGKLDLAVERIKEAVYFNPDYRNVTEIAKEFFEEHQDWKNAIELAVNESVRTGDIAWFDTLLSYVEQERTKKTEPNYFNEALVELFKLDLARFERLSGAFWNNYRNGDLYISWIKEFNHILLHLESGNDHTWRDLSALYYDSYFDFINGKYLIRELAHLIPNHLTNWVKITDSKHALITAASTLAWSEIFTNSIDPSTLNTVENMVNRSTRYHGGLDDGFKLFESVLSWAKLNGIEIGKRFEWMVHELLDLRASHVLITGVAGNSKSNFINAVLEEKVVNESISSTVMFKDDDFIEMKEITDEGIRVISDVADAENITQTMILSKKPISFLGENEIAFIDTPPITGLNRFKNDAFQYLQLADSLLFVLNPDSSFTEEELEIVVKIRDQASDLPIHFLLNGMDSNDFTQEIIDNTVSRVNTYFPKSKVFAFSGRDDQYALASFLKAMNNSRELEEERIAKVQHYVRKTIKYLLERRVEIENGYIESIKWNENLVTKINGATHQLSDLEEEKTRIIKRSFTKIKDDIKQELLEDIPRILGSCSELITEDSDFAKIHIKLNDEMNHRISKHIEEAVMPRFQRAINHWIVEANNEFEQGQGFLNEMSTGFNDLYEEDKLVLACDFRVLDDWRRDADRMTRGSVQLEKVNILNRFSPSQFLLKSAGKLLGALQQNNAMLHNKYKQFVENEDYREVADSISNQFFHGFELFEKALDRDVSMFFSHPLAELKAAMDESLKEIEDHKESLKEMRTNPETYRDPITLFQLKLLQIEWMTSAGEGAYQYR</sequence>